<dbReference type="InterPro" id="IPR053155">
    <property type="entry name" value="F-pilin_assembly_TraC"/>
</dbReference>
<protein>
    <submittedName>
        <fullName evidence="2">Type IV conjugative transfer system pilus assembly protein TraC</fullName>
    </submittedName>
</protein>
<gene>
    <name evidence="2" type="primary">traC</name>
    <name evidence="2" type="ORF">PNK_p0153</name>
</gene>
<feature type="domain" description="TraG P-loop" evidence="1">
    <location>
        <begin position="467"/>
        <end position="825"/>
    </location>
</feature>
<sequence length="830" mass="93710">MRLFVSLPKGLFMLNKIGEMINRLFGEPNNTRGFSPNDSSQMKKIFSGHSFADILPYEAYDEENGLFIGKNSLGFVIETSPLLGADHSIQAEVSSIFEDILQEGDSIQCLLWADHRVGLILDKWEGARKEAKEIIKEIAKKRAEYFKNSAQLSSRMFRFILSYSVPKTNDPSLISSLITKKERILKTLSSFVYAYSWSANQFLESVGALVNFTSQREVKKERWNWCETLSNQLVNGGSIQWNEDGLEWKNDTNMSFKSFRATKTPDHWSLNQMQCLIGDLLRDAYRMKYPFYLHYGVHCPNQSKEENNFWKRSQFVEKQGQSLVLLRTIPDLGSELKECESVRAGLLGGSKFVLTQLSAGVWAAPQEIVCAEQSIKSLFRINQFTVVENHYLHLPQFLASLPMTWAEYVSDLKSLGGLLKTTLACECVNLVPMQGEWQGTVNSPGMLMLGRRGQVINWNPFDNKGGNYNIVVIGRSGSGKSVFMQDLLLSGLGTGAKVFILEVGRSFEKMCDLVGGQHIEFSKESPSPICLNPFTHISKEDEDARNESFSALKSIISCMVDPAGTTRHQDGLIEMAIRQAWDKKYNQATITDVVDSLYACQDGVANTIAVMLMSYTKQGVYAKYFEGENNINFTNPMVLIELEELKDKKDLQAVVLQLCIMTITNKALLGDRKTPFYICIDEAWDLLRAKQSSSFIETLARRLRKYYGSLVIGTQGFEEFFNSPGAQAAFDNSDWMCLLKQKDTSISKLNFSEHKKKMLESLSSPHEDFREVMICDADGGYPIARIVLDPFSKLLYSTKPEEYSRLKELTQLGMSTSAAINHMVGEYAAR</sequence>
<dbReference type="InterPro" id="IPR027417">
    <property type="entry name" value="P-loop_NTPase"/>
</dbReference>
<dbReference type="SUPFAM" id="SSF52540">
    <property type="entry name" value="P-loop containing nucleoside triphosphate hydrolases"/>
    <property type="match status" value="1"/>
</dbReference>
<dbReference type="PATRIC" id="fig|389348.3.peg.2924"/>
<dbReference type="PANTHER" id="PTHR38467">
    <property type="match status" value="1"/>
</dbReference>
<dbReference type="Pfam" id="PF11130">
    <property type="entry name" value="TraC_F_IV"/>
    <property type="match status" value="1"/>
</dbReference>
<dbReference type="Gene3D" id="1.10.8.730">
    <property type="match status" value="1"/>
</dbReference>
<geneLocation type="plasmid" evidence="3">
    <name>pPNK</name>
</geneLocation>
<evidence type="ECO:0000313" key="3">
    <source>
        <dbReference type="Proteomes" id="UP000069902"/>
    </source>
</evidence>
<dbReference type="KEGG" id="pnl:PNK_p0153"/>
<dbReference type="AlphaFoldDB" id="A0A0U5JGG9"/>
<name>A0A0U5JGG9_9BACT</name>
<organism evidence="2 3">
    <name type="scientific">Candidatus Protochlamydia naegleriophila</name>
    <dbReference type="NCBI Taxonomy" id="389348"/>
    <lineage>
        <taxon>Bacteria</taxon>
        <taxon>Pseudomonadati</taxon>
        <taxon>Chlamydiota</taxon>
        <taxon>Chlamydiia</taxon>
        <taxon>Parachlamydiales</taxon>
        <taxon>Parachlamydiaceae</taxon>
        <taxon>Candidatus Protochlamydia</taxon>
    </lineage>
</organism>
<dbReference type="Pfam" id="PF19044">
    <property type="entry name" value="P-loop_TraG"/>
    <property type="match status" value="1"/>
</dbReference>
<dbReference type="InterPro" id="IPR043964">
    <property type="entry name" value="P-loop_TraG"/>
</dbReference>
<accession>A0A0U5JGG9</accession>
<dbReference type="EMBL" id="LN879503">
    <property type="protein sequence ID" value="CUI18205.1"/>
    <property type="molecule type" value="Genomic_DNA"/>
</dbReference>
<evidence type="ECO:0000259" key="1">
    <source>
        <dbReference type="Pfam" id="PF19044"/>
    </source>
</evidence>
<dbReference type="NCBIfam" id="TIGR02746">
    <property type="entry name" value="TraC-F-type"/>
    <property type="match status" value="1"/>
</dbReference>
<keyword evidence="3" id="KW-1185">Reference proteome</keyword>
<dbReference type="InterPro" id="IPR014117">
    <property type="entry name" value="TraC-F-type"/>
</dbReference>
<proteinExistence type="predicted"/>
<dbReference type="Gene3D" id="3.40.50.300">
    <property type="entry name" value="P-loop containing nucleotide triphosphate hydrolases"/>
    <property type="match status" value="1"/>
</dbReference>
<dbReference type="PANTHER" id="PTHR38467:SF1">
    <property type="entry name" value="CONJUGATIVE TRANSFER: ASSEMBLY"/>
    <property type="match status" value="1"/>
</dbReference>
<dbReference type="InParanoid" id="A0A0U5JGG9"/>
<dbReference type="Proteomes" id="UP000069902">
    <property type="component" value="Plasmid pPNK"/>
</dbReference>
<evidence type="ECO:0000313" key="2">
    <source>
        <dbReference type="EMBL" id="CUI18205.1"/>
    </source>
</evidence>
<reference evidence="3" key="1">
    <citation type="submission" date="2015-09" db="EMBL/GenBank/DDBJ databases">
        <authorList>
            <person name="Bertelli C."/>
        </authorList>
    </citation>
    <scope>NUCLEOTIDE SEQUENCE [LARGE SCALE GENOMIC DNA]</scope>
    <source>
        <strain evidence="3">KNic</strain>
        <plasmid evidence="3">pPNK</plasmid>
    </source>
</reference>
<dbReference type="InterPro" id="IPR025955">
    <property type="entry name" value="TraC/Conjuga_ATPase"/>
</dbReference>